<gene>
    <name evidence="1" type="ORF">MSG28_003048</name>
</gene>
<proteinExistence type="predicted"/>
<dbReference type="EMBL" id="CM046104">
    <property type="protein sequence ID" value="KAI8424615.1"/>
    <property type="molecule type" value="Genomic_DNA"/>
</dbReference>
<evidence type="ECO:0000313" key="1">
    <source>
        <dbReference type="EMBL" id="KAI8424615.1"/>
    </source>
</evidence>
<dbReference type="Proteomes" id="UP001064048">
    <property type="component" value="Chromosome 4"/>
</dbReference>
<comment type="caution">
    <text evidence="1">The sequence shown here is derived from an EMBL/GenBank/DDBJ whole genome shotgun (WGS) entry which is preliminary data.</text>
</comment>
<organism evidence="1 2">
    <name type="scientific">Choristoneura fumiferana</name>
    <name type="common">Spruce budworm moth</name>
    <name type="synonym">Archips fumiferana</name>
    <dbReference type="NCBI Taxonomy" id="7141"/>
    <lineage>
        <taxon>Eukaryota</taxon>
        <taxon>Metazoa</taxon>
        <taxon>Ecdysozoa</taxon>
        <taxon>Arthropoda</taxon>
        <taxon>Hexapoda</taxon>
        <taxon>Insecta</taxon>
        <taxon>Pterygota</taxon>
        <taxon>Neoptera</taxon>
        <taxon>Endopterygota</taxon>
        <taxon>Lepidoptera</taxon>
        <taxon>Glossata</taxon>
        <taxon>Ditrysia</taxon>
        <taxon>Tortricoidea</taxon>
        <taxon>Tortricidae</taxon>
        <taxon>Tortricinae</taxon>
        <taxon>Choristoneura</taxon>
    </lineage>
</organism>
<reference evidence="1 2" key="1">
    <citation type="journal article" date="2022" name="Genome Biol. Evol.">
        <title>The Spruce Budworm Genome: Reconstructing the Evolutionary History of Antifreeze Proteins.</title>
        <authorList>
            <person name="Beliveau C."/>
            <person name="Gagne P."/>
            <person name="Picq S."/>
            <person name="Vernygora O."/>
            <person name="Keeling C.I."/>
            <person name="Pinkney K."/>
            <person name="Doucet D."/>
            <person name="Wen F."/>
            <person name="Johnston J.S."/>
            <person name="Maaroufi H."/>
            <person name="Boyle B."/>
            <person name="Laroche J."/>
            <person name="Dewar K."/>
            <person name="Juretic N."/>
            <person name="Blackburn G."/>
            <person name="Nisole A."/>
            <person name="Brunet B."/>
            <person name="Brandao M."/>
            <person name="Lumley L."/>
            <person name="Duan J."/>
            <person name="Quan G."/>
            <person name="Lucarotti C.J."/>
            <person name="Roe A.D."/>
            <person name="Sperling F.A.H."/>
            <person name="Levesque R.C."/>
            <person name="Cusson M."/>
        </authorList>
    </citation>
    <scope>NUCLEOTIDE SEQUENCE [LARGE SCALE GENOMIC DNA]</scope>
    <source>
        <strain evidence="1">Glfc:IPQL:Cfum</strain>
    </source>
</reference>
<sequence>MDSISKERVGIRRRLRRERRRLVAGELMQDFAQNTTLHGLRYIAERRLSFTEKLFWIVAFVISLSMCVLLIWNVWVKWRTSPVIVTLSEQLVSVGEVPFPSITICPQLKLKRSAYSDNIFFEVLNLTSKSNWTEDEIKILQKHEDLSNLCFHQVNYRRNYSDTKIIEHYFEVSPTAQDVLQSCQWREAVVPCVELFQPVLTLEGVCFTMNSLAASEIFRLENIQNNYSYIMTLNASKGWSHSDGYLSSDNDVYPKRGRSNGIHPDLTVFLKEDPLEWSNNCITTTADIKRQCFFAKERYLRYFLAYTPNNCRLECLSNYTFNRCGCVMHHMPHNNGSTICRSGNNVCMVYALESFADKEGHPGTEVEKCQCYPLCNEVQYGAETLKTKFDFDRYLQAASPTQLAGRIKYTHLEFYHKEPRFVSMRRSELFGLTDFLANCGGLLGLFLGFSFLSLVEIFYFCTLSPRSINESVSVLILLRALLQDTCTRGSGTCCGGEGGAAKSAA</sequence>
<keyword evidence="2" id="KW-1185">Reference proteome</keyword>
<protein>
    <submittedName>
        <fullName evidence="1">Uncharacterized protein</fullName>
    </submittedName>
</protein>
<accession>A0ACC0JL83</accession>
<evidence type="ECO:0000313" key="2">
    <source>
        <dbReference type="Proteomes" id="UP001064048"/>
    </source>
</evidence>
<name>A0ACC0JL83_CHOFU</name>